<comment type="caution">
    <text evidence="2">The sequence shown here is derived from an EMBL/GenBank/DDBJ whole genome shotgun (WGS) entry which is preliminary data.</text>
</comment>
<proteinExistence type="predicted"/>
<keyword evidence="3" id="KW-1185">Reference proteome</keyword>
<evidence type="ECO:0000313" key="3">
    <source>
        <dbReference type="Proteomes" id="UP000299102"/>
    </source>
</evidence>
<dbReference type="Proteomes" id="UP000299102">
    <property type="component" value="Unassembled WGS sequence"/>
</dbReference>
<name>A0A4C1VHX9_EUMVA</name>
<reference evidence="2 3" key="1">
    <citation type="journal article" date="2019" name="Commun. Biol.">
        <title>The bagworm genome reveals a unique fibroin gene that provides high tensile strength.</title>
        <authorList>
            <person name="Kono N."/>
            <person name="Nakamura H."/>
            <person name="Ohtoshi R."/>
            <person name="Tomita M."/>
            <person name="Numata K."/>
            <person name="Arakawa K."/>
        </authorList>
    </citation>
    <scope>NUCLEOTIDE SEQUENCE [LARGE SCALE GENOMIC DNA]</scope>
</reference>
<protein>
    <submittedName>
        <fullName evidence="2">Uncharacterized protein</fullName>
    </submittedName>
</protein>
<dbReference type="AlphaFoldDB" id="A0A4C1VHX9"/>
<organism evidence="2 3">
    <name type="scientific">Eumeta variegata</name>
    <name type="common">Bagworm moth</name>
    <name type="synonym">Eumeta japonica</name>
    <dbReference type="NCBI Taxonomy" id="151549"/>
    <lineage>
        <taxon>Eukaryota</taxon>
        <taxon>Metazoa</taxon>
        <taxon>Ecdysozoa</taxon>
        <taxon>Arthropoda</taxon>
        <taxon>Hexapoda</taxon>
        <taxon>Insecta</taxon>
        <taxon>Pterygota</taxon>
        <taxon>Neoptera</taxon>
        <taxon>Endopterygota</taxon>
        <taxon>Lepidoptera</taxon>
        <taxon>Glossata</taxon>
        <taxon>Ditrysia</taxon>
        <taxon>Tineoidea</taxon>
        <taxon>Psychidae</taxon>
        <taxon>Oiketicinae</taxon>
        <taxon>Eumeta</taxon>
    </lineage>
</organism>
<evidence type="ECO:0000256" key="1">
    <source>
        <dbReference type="SAM" id="MobiDB-lite"/>
    </source>
</evidence>
<sequence>MLPGHVRGEHLQICYGVGEEGKEEKDTTSYQLITCSYDTTQEHAVATPRRYVTPKRNKIKRSSDTSARRRPCRRFVFFYRQKESINLRYRGIAGRDYLRRPLTRFT</sequence>
<feature type="region of interest" description="Disordered" evidence="1">
    <location>
        <begin position="48"/>
        <end position="68"/>
    </location>
</feature>
<dbReference type="EMBL" id="BGZK01000332">
    <property type="protein sequence ID" value="GBP37355.1"/>
    <property type="molecule type" value="Genomic_DNA"/>
</dbReference>
<gene>
    <name evidence="2" type="ORF">EVAR_22816_1</name>
</gene>
<accession>A0A4C1VHX9</accession>
<evidence type="ECO:0000313" key="2">
    <source>
        <dbReference type="EMBL" id="GBP37355.1"/>
    </source>
</evidence>